<accession>A0ACC2NDD2</accession>
<protein>
    <submittedName>
        <fullName evidence="1">Uncharacterized protein</fullName>
    </submittedName>
</protein>
<dbReference type="Proteomes" id="UP001239111">
    <property type="component" value="Chromosome 3"/>
</dbReference>
<evidence type="ECO:0000313" key="1">
    <source>
        <dbReference type="EMBL" id="KAJ8669167.1"/>
    </source>
</evidence>
<sequence length="505" mass="57327">MERTPTFFEEQLYQPSFETKPGDSSCTQIHEQSSTARGTKRRHPLADYYEKYLEIEDRKISVMEKKERKLGAMGTKELKSKNNLSETLEDANSAFLKSLLYHMRNLDEDHALACRQALHATMMHYVGVGKTPDVQQVTKHNFDRPTNFVTQSVISRSSIDSELNQGRCASSLQTSLNHHNPYAEHGGDRFDAHGQHHNTHLETIDLVSNHLYTRFGADLDSDRQGSLNVNQTSYENGALSVKKLKFFVLSQISKIHPNKFSRSLGVELGVQRQNNFTTSETIDLTQPNTTSFSRTIIDMDQQNSTNSTHDLTQSDICQTERVSDELRSDGRNQTSYTVLQTRREGVWTSNTGFYSDAVIDSSHQKSISSLQGSLQHAALEQNLGSRGSQSQLQDGYYSTADTNWCGSDGAAYIYVDLTSNHERHTILQQNMSQYADQRRQQSDESLNTQNWNMCSPSQAIDLRRPDSSSHFEKSTTTNGRNENQGEFKNNLKITYLLEEKSTRVF</sequence>
<gene>
    <name evidence="1" type="ORF">QAD02_000426</name>
</gene>
<organism evidence="1 2">
    <name type="scientific">Eretmocerus hayati</name>
    <dbReference type="NCBI Taxonomy" id="131215"/>
    <lineage>
        <taxon>Eukaryota</taxon>
        <taxon>Metazoa</taxon>
        <taxon>Ecdysozoa</taxon>
        <taxon>Arthropoda</taxon>
        <taxon>Hexapoda</taxon>
        <taxon>Insecta</taxon>
        <taxon>Pterygota</taxon>
        <taxon>Neoptera</taxon>
        <taxon>Endopterygota</taxon>
        <taxon>Hymenoptera</taxon>
        <taxon>Apocrita</taxon>
        <taxon>Proctotrupomorpha</taxon>
        <taxon>Chalcidoidea</taxon>
        <taxon>Aphelinidae</taxon>
        <taxon>Aphelininae</taxon>
        <taxon>Eretmocerus</taxon>
    </lineage>
</organism>
<name>A0ACC2NDD2_9HYME</name>
<proteinExistence type="predicted"/>
<dbReference type="EMBL" id="CM056743">
    <property type="protein sequence ID" value="KAJ8669167.1"/>
    <property type="molecule type" value="Genomic_DNA"/>
</dbReference>
<comment type="caution">
    <text evidence="1">The sequence shown here is derived from an EMBL/GenBank/DDBJ whole genome shotgun (WGS) entry which is preliminary data.</text>
</comment>
<keyword evidence="2" id="KW-1185">Reference proteome</keyword>
<evidence type="ECO:0000313" key="2">
    <source>
        <dbReference type="Proteomes" id="UP001239111"/>
    </source>
</evidence>
<reference evidence="1" key="1">
    <citation type="submission" date="2023-04" db="EMBL/GenBank/DDBJ databases">
        <title>A chromosome-level genome assembly of the parasitoid wasp Eretmocerus hayati.</title>
        <authorList>
            <person name="Zhong Y."/>
            <person name="Liu S."/>
            <person name="Liu Y."/>
        </authorList>
    </citation>
    <scope>NUCLEOTIDE SEQUENCE</scope>
    <source>
        <strain evidence="1">ZJU_SS_LIU_2023</strain>
    </source>
</reference>